<gene>
    <name evidence="2" type="ORF">SGQ83_11565</name>
</gene>
<accession>A0ABU4RDP6</accession>
<evidence type="ECO:0000313" key="2">
    <source>
        <dbReference type="EMBL" id="MDX6189988.1"/>
    </source>
</evidence>
<keyword evidence="1" id="KW-0732">Signal</keyword>
<evidence type="ECO:0008006" key="4">
    <source>
        <dbReference type="Google" id="ProtNLM"/>
    </source>
</evidence>
<dbReference type="RefSeq" id="WP_230003158.1">
    <property type="nucleotide sequence ID" value="NZ_CP087134.1"/>
</dbReference>
<dbReference type="EMBL" id="JAWXVI010000006">
    <property type="protein sequence ID" value="MDX6189988.1"/>
    <property type="molecule type" value="Genomic_DNA"/>
</dbReference>
<evidence type="ECO:0000313" key="3">
    <source>
        <dbReference type="Proteomes" id="UP001273350"/>
    </source>
</evidence>
<comment type="caution">
    <text evidence="2">The sequence shown here is derived from an EMBL/GenBank/DDBJ whole genome shotgun (WGS) entry which is preliminary data.</text>
</comment>
<sequence length="64" mass="6684">MKNYLKFIIAVFGVTMALCTSLSMSANRNDKDQDGPGPSGTCTLSMNVCGTTGDGNVISGTYNN</sequence>
<protein>
    <recommendedName>
        <fullName evidence="4">Secreted protein</fullName>
    </recommendedName>
</protein>
<evidence type="ECO:0000256" key="1">
    <source>
        <dbReference type="SAM" id="SignalP"/>
    </source>
</evidence>
<proteinExistence type="predicted"/>
<feature type="chain" id="PRO_5045608012" description="Secreted protein" evidence="1">
    <location>
        <begin position="27"/>
        <end position="64"/>
    </location>
</feature>
<reference evidence="2 3" key="1">
    <citation type="submission" date="2023-11" db="EMBL/GenBank/DDBJ databases">
        <title>Unpublished Manusciprt.</title>
        <authorList>
            <person name="Saticioglu I.B."/>
            <person name="Ay H."/>
            <person name="Ajmi N."/>
            <person name="Altun S."/>
            <person name="Duman M."/>
        </authorList>
    </citation>
    <scope>NUCLEOTIDE SEQUENCE [LARGE SCALE GENOMIC DNA]</scope>
    <source>
        <strain evidence="2 3">Fl-318</strain>
    </source>
</reference>
<organism evidence="2 3">
    <name type="scientific">Flavobacterium cupriresistens</name>
    <dbReference type="NCBI Taxonomy" id="2893885"/>
    <lineage>
        <taxon>Bacteria</taxon>
        <taxon>Pseudomonadati</taxon>
        <taxon>Bacteroidota</taxon>
        <taxon>Flavobacteriia</taxon>
        <taxon>Flavobacteriales</taxon>
        <taxon>Flavobacteriaceae</taxon>
        <taxon>Flavobacterium</taxon>
    </lineage>
</organism>
<feature type="signal peptide" evidence="1">
    <location>
        <begin position="1"/>
        <end position="26"/>
    </location>
</feature>
<dbReference type="Proteomes" id="UP001273350">
    <property type="component" value="Unassembled WGS sequence"/>
</dbReference>
<name>A0ABU4RDP6_9FLAO</name>
<keyword evidence="3" id="KW-1185">Reference proteome</keyword>